<feature type="compositionally biased region" description="Acidic residues" evidence="1">
    <location>
        <begin position="345"/>
        <end position="362"/>
    </location>
</feature>
<feature type="compositionally biased region" description="Acidic residues" evidence="1">
    <location>
        <begin position="553"/>
        <end position="564"/>
    </location>
</feature>
<feature type="transmembrane region" description="Helical" evidence="2">
    <location>
        <begin position="51"/>
        <end position="77"/>
    </location>
</feature>
<protein>
    <submittedName>
        <fullName evidence="3">MDN1 protein</fullName>
    </submittedName>
</protein>
<feature type="non-terminal residue" evidence="3">
    <location>
        <position position="1"/>
    </location>
</feature>
<feature type="compositionally biased region" description="Low complexity" evidence="1">
    <location>
        <begin position="328"/>
        <end position="344"/>
    </location>
</feature>
<feature type="transmembrane region" description="Helical" evidence="2">
    <location>
        <begin position="106"/>
        <end position="130"/>
    </location>
</feature>
<gene>
    <name evidence="3" type="primary">MDN1</name>
    <name evidence="3" type="ORF">SNEC2469_LOCUS11576</name>
</gene>
<feature type="compositionally biased region" description="Low complexity" evidence="1">
    <location>
        <begin position="496"/>
        <end position="507"/>
    </location>
</feature>
<feature type="compositionally biased region" description="Basic and acidic residues" evidence="1">
    <location>
        <begin position="482"/>
        <end position="491"/>
    </location>
</feature>
<feature type="compositionally biased region" description="Low complexity" evidence="1">
    <location>
        <begin position="303"/>
        <end position="312"/>
    </location>
</feature>
<evidence type="ECO:0000313" key="3">
    <source>
        <dbReference type="EMBL" id="CAE7421920.1"/>
    </source>
</evidence>
<sequence length="985" mass="107402">MMQSGEGGEARELISLPSRSQEQVPTTPYVVAPGEEVLSYNAYIGKLRNRVVALSVLTVGCFVVSVAVQLFFGFLSWQSLQQKLEYLAQVEAIPELSTFLNVAPQLLLTSAVPAVINALVIGGFFALCGLCGARANNQCCACCYCCCNMCCCVLTVATLLGSAAFLNFMYTSSDAVEIWFAKCDPSICYPAGPETDPRMTVDCLAPAVWDVYLPQIRGPHLPRECPPMYLVCKGGDFDEPSSSEERYLKEEDQQLGSVRPSPVQPPAGVQRWRQLREDLENRASEEQEEGDAGDVGETEEAETSAAEAQTGAEDVHDGVSDRVEQEAEAAAEAYAAGQRQALAEVGEDEPAEETQDEEEEKEDPERGPQQEEGISAVSDGRDDPADSEDPGTGDPERDIGTGTAEPVLDMETGDEASLATEREEATSPPDAEDPAGNEGSEPADGTGGAVGEGPDPDEPDGPPSPDDDPDDDPAPQGDVLLQDERDDKDGDSTSTEASDGAGDAAAQGEDEAEDGGGTVEDTQDADGSSRPADGENDADTSGEDGESAAGTGDEFEPPDEEGYDENNLQRLASQSQALAKVLSLPMPDDPTSACSPSKINSLYDVARREAPDIFNACTNLVVVRICCLLPTLVIFALGSVWGYELYGKLSQGYLLPFVPAESTQVQMTYMSEPLMVQSNPQGPCLLHEYCRRQVSQVSHEKVLEKIHGNLYAIVGEAVDEIKNEEEKWSRQEMVKRIVGYIFKAAKAPELLTQPWQEVARTVVSHGMSSYHAACGERTWFWQLGLGNAFTSAVWELLQMRNRPAAHYQDVQDYVVREFENHLDKTLLTKGVWDAIALTFRDEAIRAKVYKAVYNTHATALEELMDDSRPMDDARKVEKFTKKWLEASMQRAWSAIEDVESVLTPGQVTRLFQNLMAPFGEGHEYTCIPVALIEQIGRPPRNWKFLKMAVQDMFREWREGASATQPAKRRRKAAAPISDALPVEEE</sequence>
<name>A0A812R551_9DINO</name>
<feature type="compositionally biased region" description="Basic and acidic residues" evidence="1">
    <location>
        <begin position="243"/>
        <end position="252"/>
    </location>
</feature>
<keyword evidence="4" id="KW-1185">Reference proteome</keyword>
<feature type="region of interest" description="Disordered" evidence="1">
    <location>
        <begin position="959"/>
        <end position="985"/>
    </location>
</feature>
<feature type="compositionally biased region" description="Basic and acidic residues" evidence="1">
    <location>
        <begin position="313"/>
        <end position="325"/>
    </location>
</feature>
<evidence type="ECO:0000256" key="1">
    <source>
        <dbReference type="SAM" id="MobiDB-lite"/>
    </source>
</evidence>
<feature type="compositionally biased region" description="Acidic residues" evidence="1">
    <location>
        <begin position="286"/>
        <end position="302"/>
    </location>
</feature>
<comment type="caution">
    <text evidence="3">The sequence shown here is derived from an EMBL/GenBank/DDBJ whole genome shotgun (WGS) entry which is preliminary data.</text>
</comment>
<accession>A0A812R551</accession>
<organism evidence="3 4">
    <name type="scientific">Symbiodinium necroappetens</name>
    <dbReference type="NCBI Taxonomy" id="1628268"/>
    <lineage>
        <taxon>Eukaryota</taxon>
        <taxon>Sar</taxon>
        <taxon>Alveolata</taxon>
        <taxon>Dinophyceae</taxon>
        <taxon>Suessiales</taxon>
        <taxon>Symbiodiniaceae</taxon>
        <taxon>Symbiodinium</taxon>
    </lineage>
</organism>
<feature type="transmembrane region" description="Helical" evidence="2">
    <location>
        <begin position="142"/>
        <end position="166"/>
    </location>
</feature>
<keyword evidence="2" id="KW-1133">Transmembrane helix</keyword>
<keyword evidence="2" id="KW-0472">Membrane</keyword>
<feature type="region of interest" description="Disordered" evidence="1">
    <location>
        <begin position="241"/>
        <end position="564"/>
    </location>
</feature>
<keyword evidence="2" id="KW-0812">Transmembrane</keyword>
<dbReference type="AlphaFoldDB" id="A0A812R551"/>
<proteinExistence type="predicted"/>
<feature type="compositionally biased region" description="Acidic residues" evidence="1">
    <location>
        <begin position="454"/>
        <end position="473"/>
    </location>
</feature>
<feature type="compositionally biased region" description="Acidic residues" evidence="1">
    <location>
        <begin position="534"/>
        <end position="546"/>
    </location>
</feature>
<evidence type="ECO:0000313" key="4">
    <source>
        <dbReference type="Proteomes" id="UP000601435"/>
    </source>
</evidence>
<evidence type="ECO:0000256" key="2">
    <source>
        <dbReference type="SAM" id="Phobius"/>
    </source>
</evidence>
<dbReference type="OrthoDB" id="433918at2759"/>
<dbReference type="Proteomes" id="UP000601435">
    <property type="component" value="Unassembled WGS sequence"/>
</dbReference>
<dbReference type="EMBL" id="CAJNJA010018387">
    <property type="protein sequence ID" value="CAE7421920.1"/>
    <property type="molecule type" value="Genomic_DNA"/>
</dbReference>
<reference evidence="3" key="1">
    <citation type="submission" date="2021-02" db="EMBL/GenBank/DDBJ databases">
        <authorList>
            <person name="Dougan E. K."/>
            <person name="Rhodes N."/>
            <person name="Thang M."/>
            <person name="Chan C."/>
        </authorList>
    </citation>
    <scope>NUCLEOTIDE SEQUENCE</scope>
</reference>
<feature type="compositionally biased region" description="Basic and acidic residues" evidence="1">
    <location>
        <begin position="274"/>
        <end position="285"/>
    </location>
</feature>